<evidence type="ECO:0000256" key="2">
    <source>
        <dbReference type="ARBA" id="ARBA00012003"/>
    </source>
</evidence>
<keyword evidence="5" id="KW-0949">S-adenosyl-L-methionine</keyword>
<evidence type="ECO:0000313" key="7">
    <source>
        <dbReference type="Proteomes" id="UP000887569"/>
    </source>
</evidence>
<dbReference type="PANTHER" id="PTHR12303:SF6">
    <property type="entry name" value="CARNOSINE N-METHYLTRANSFERASE"/>
    <property type="match status" value="1"/>
</dbReference>
<proteinExistence type="inferred from homology"/>
<dbReference type="GO" id="GO:0030735">
    <property type="term" value="F:carnosine N-methyltransferase activity"/>
    <property type="evidence" value="ECO:0007669"/>
    <property type="project" value="UniProtKB-EC"/>
</dbReference>
<keyword evidence="4" id="KW-0808">Transferase</keyword>
<feature type="compositionally biased region" description="Polar residues" evidence="6">
    <location>
        <begin position="87"/>
        <end position="100"/>
    </location>
</feature>
<reference evidence="8" key="1">
    <citation type="submission" date="2022-11" db="UniProtKB">
        <authorList>
            <consortium name="WormBaseParasite"/>
        </authorList>
    </citation>
    <scope>IDENTIFICATION</scope>
</reference>
<dbReference type="Pfam" id="PF07942">
    <property type="entry name" value="CARME"/>
    <property type="match status" value="1"/>
</dbReference>
<sequence length="438" mass="49862">SGIDERPGLIELCDVARIVGIFGWQNEIDERPGLIEALAEVHKMESMRSKRNTSQEDIDERDIAVSFDADFTDMPSDSGSMEVLTESRCSGNNEGNQSSIGRGKDSEEADEEIAQTEQVINAIQYYRRYGHSKLRHFVAVFRRLCDSHQLQLASPYSEHLKKMKLCIDQNQRVLKQILSYGLEMFGGDHSLQTAAEISQLRPASELYMSKVKSTLKQIVRDWSTEGINERTLCYNVVLSAIRARFPDVARRHDVSILVPGAGLGRLTWHLVLEGFSVQGNEFSLFMLFTSNFILNKCQKENEFTIYPYVLDTCNNWTYEDQIRPVQFPDLCPATASPTRANTFSMCAGDFLQTTNGDDECWSVVVTVFFIDTATNLMNYIDTIHRILKKGGVWINFGPLTYHFADMDDEDSIELPYSEVIRLVKAKGFKMERDERNDS</sequence>
<dbReference type="Gene3D" id="3.40.50.150">
    <property type="entry name" value="Vaccinia Virus protein VP39"/>
    <property type="match status" value="1"/>
</dbReference>
<keyword evidence="7" id="KW-1185">Reference proteome</keyword>
<dbReference type="SUPFAM" id="SSF53335">
    <property type="entry name" value="S-adenosyl-L-methionine-dependent methyltransferases"/>
    <property type="match status" value="1"/>
</dbReference>
<evidence type="ECO:0000256" key="4">
    <source>
        <dbReference type="ARBA" id="ARBA00022679"/>
    </source>
</evidence>
<dbReference type="GO" id="GO:0035498">
    <property type="term" value="P:carnosine metabolic process"/>
    <property type="evidence" value="ECO:0007669"/>
    <property type="project" value="TreeGrafter"/>
</dbReference>
<dbReference type="InterPro" id="IPR012901">
    <property type="entry name" value="CARME"/>
</dbReference>
<dbReference type="GO" id="GO:0032259">
    <property type="term" value="P:methylation"/>
    <property type="evidence" value="ECO:0007669"/>
    <property type="project" value="UniProtKB-KW"/>
</dbReference>
<dbReference type="AlphaFoldDB" id="A0A914ZQY4"/>
<dbReference type="PANTHER" id="PTHR12303">
    <property type="entry name" value="CARNOSINE N-METHYLTRANSFERASE"/>
    <property type="match status" value="1"/>
</dbReference>
<evidence type="ECO:0000256" key="6">
    <source>
        <dbReference type="SAM" id="MobiDB-lite"/>
    </source>
</evidence>
<dbReference type="WBParaSite" id="PgB15_g027_t16">
    <property type="protein sequence ID" value="PgB15_g027_t16"/>
    <property type="gene ID" value="PgB15_g027"/>
</dbReference>
<dbReference type="GO" id="GO:0005829">
    <property type="term" value="C:cytosol"/>
    <property type="evidence" value="ECO:0007669"/>
    <property type="project" value="TreeGrafter"/>
</dbReference>
<dbReference type="Proteomes" id="UP000887569">
    <property type="component" value="Unplaced"/>
</dbReference>
<accession>A0A914ZQY4</accession>
<dbReference type="GO" id="GO:0005634">
    <property type="term" value="C:nucleus"/>
    <property type="evidence" value="ECO:0007669"/>
    <property type="project" value="TreeGrafter"/>
</dbReference>
<name>A0A914ZQY4_PARUN</name>
<comment type="similarity">
    <text evidence="1">Belongs to the carnosine N-methyltransferase family.</text>
</comment>
<protein>
    <recommendedName>
        <fullName evidence="2">carnosine N-methyltransferase</fullName>
        <ecNumber evidence="2">2.1.1.22</ecNumber>
    </recommendedName>
</protein>
<dbReference type="SMART" id="SM01296">
    <property type="entry name" value="N2227"/>
    <property type="match status" value="1"/>
</dbReference>
<dbReference type="EC" id="2.1.1.22" evidence="2"/>
<dbReference type="InterPro" id="IPR029063">
    <property type="entry name" value="SAM-dependent_MTases_sf"/>
</dbReference>
<evidence type="ECO:0000313" key="8">
    <source>
        <dbReference type="WBParaSite" id="PgB15_g027_t16"/>
    </source>
</evidence>
<organism evidence="7 8">
    <name type="scientific">Parascaris univalens</name>
    <name type="common">Nematode worm</name>
    <dbReference type="NCBI Taxonomy" id="6257"/>
    <lineage>
        <taxon>Eukaryota</taxon>
        <taxon>Metazoa</taxon>
        <taxon>Ecdysozoa</taxon>
        <taxon>Nematoda</taxon>
        <taxon>Chromadorea</taxon>
        <taxon>Rhabditida</taxon>
        <taxon>Spirurina</taxon>
        <taxon>Ascaridomorpha</taxon>
        <taxon>Ascaridoidea</taxon>
        <taxon>Ascarididae</taxon>
        <taxon>Parascaris</taxon>
    </lineage>
</organism>
<evidence type="ECO:0000256" key="5">
    <source>
        <dbReference type="ARBA" id="ARBA00022691"/>
    </source>
</evidence>
<evidence type="ECO:0000256" key="3">
    <source>
        <dbReference type="ARBA" id="ARBA00022603"/>
    </source>
</evidence>
<evidence type="ECO:0000256" key="1">
    <source>
        <dbReference type="ARBA" id="ARBA00010086"/>
    </source>
</evidence>
<keyword evidence="3" id="KW-0489">Methyltransferase</keyword>
<feature type="region of interest" description="Disordered" evidence="6">
    <location>
        <begin position="76"/>
        <end position="109"/>
    </location>
</feature>